<feature type="domain" description="Response regulatory" evidence="7">
    <location>
        <begin position="3"/>
        <end position="113"/>
    </location>
</feature>
<evidence type="ECO:0000256" key="4">
    <source>
        <dbReference type="PROSITE-ProRule" id="PRU00169"/>
    </source>
</evidence>
<sequence>MSLVLIAEDEEALLEIFAEVVEALGHRAVRAHNGEEALTLARTEPPDLVVSDHMMPRRTGMELLRALRAEPRLAAVPFVLLSAARPAGRDEADAFLAKPVDLARFEAAVTQALSSRPSSVPGPPKHVASREPRPASGVAREELVSWVAHELKTPLSSARLNAQMLLRKVAQRGGDAECRSAEAVLRQLDRMNQLITSILDAGRLSEGKVELRTAYCDLVPFLKELIGEWRELEPRVEFLLTGIEEPVKLSFDAERVRQVLNNLLSNAVKYCGEHKRVELGLGVSPGLAVIHVRDWGVGIPAAELPNIFDRFQRVDDDPERGHGLGLFIASQLARLHGGSLSVRSSRGEGSTFQLRLPLRH</sequence>
<evidence type="ECO:0000259" key="7">
    <source>
        <dbReference type="PROSITE" id="PS50110"/>
    </source>
</evidence>
<dbReference type="SUPFAM" id="SSF47384">
    <property type="entry name" value="Homodimeric domain of signal transducing histidine kinase"/>
    <property type="match status" value="1"/>
</dbReference>
<dbReference type="Pfam" id="PF00512">
    <property type="entry name" value="HisKA"/>
    <property type="match status" value="1"/>
</dbReference>
<evidence type="ECO:0000313" key="8">
    <source>
        <dbReference type="EMBL" id="QSQ27381.1"/>
    </source>
</evidence>
<dbReference type="SMART" id="SM00387">
    <property type="entry name" value="HATPase_c"/>
    <property type="match status" value="1"/>
</dbReference>
<dbReference type="SMART" id="SM00448">
    <property type="entry name" value="REC"/>
    <property type="match status" value="1"/>
</dbReference>
<comment type="catalytic activity">
    <reaction evidence="1">
        <text>ATP + protein L-histidine = ADP + protein N-phospho-L-histidine.</text>
        <dbReference type="EC" id="2.7.13.3"/>
    </reaction>
</comment>
<dbReference type="PROSITE" id="PS50110">
    <property type="entry name" value="RESPONSE_REGULATORY"/>
    <property type="match status" value="1"/>
</dbReference>
<dbReference type="Pfam" id="PF00072">
    <property type="entry name" value="Response_reg"/>
    <property type="match status" value="1"/>
</dbReference>
<organism evidence="8 9">
    <name type="scientific">Pyxidicoccus parkwayensis</name>
    <dbReference type="NCBI Taxonomy" id="2813578"/>
    <lineage>
        <taxon>Bacteria</taxon>
        <taxon>Pseudomonadati</taxon>
        <taxon>Myxococcota</taxon>
        <taxon>Myxococcia</taxon>
        <taxon>Myxococcales</taxon>
        <taxon>Cystobacterineae</taxon>
        <taxon>Myxococcaceae</taxon>
        <taxon>Pyxidicoccus</taxon>
    </lineage>
</organism>
<dbReference type="InterPro" id="IPR003661">
    <property type="entry name" value="HisK_dim/P_dom"/>
</dbReference>
<name>A0ABX7PAC1_9BACT</name>
<dbReference type="InterPro" id="IPR005467">
    <property type="entry name" value="His_kinase_dom"/>
</dbReference>
<reference evidence="8 9" key="1">
    <citation type="submission" date="2021-02" db="EMBL/GenBank/DDBJ databases">
        <title>De Novo genome assembly of isolated myxobacteria.</title>
        <authorList>
            <person name="Stevens D.C."/>
        </authorList>
    </citation>
    <scope>NUCLEOTIDE SEQUENCE [LARGE SCALE GENOMIC DNA]</scope>
    <source>
        <strain evidence="9">SCPEA02</strain>
    </source>
</reference>
<dbReference type="InterPro" id="IPR036890">
    <property type="entry name" value="HATPase_C_sf"/>
</dbReference>
<dbReference type="InterPro" id="IPR011006">
    <property type="entry name" value="CheY-like_superfamily"/>
</dbReference>
<evidence type="ECO:0000256" key="5">
    <source>
        <dbReference type="SAM" id="MobiDB-lite"/>
    </source>
</evidence>
<dbReference type="EMBL" id="CP071090">
    <property type="protein sequence ID" value="QSQ27381.1"/>
    <property type="molecule type" value="Genomic_DNA"/>
</dbReference>
<dbReference type="InterPro" id="IPR001789">
    <property type="entry name" value="Sig_transdc_resp-reg_receiver"/>
</dbReference>
<dbReference type="EC" id="2.7.13.3" evidence="2"/>
<dbReference type="CDD" id="cd00082">
    <property type="entry name" value="HisKA"/>
    <property type="match status" value="1"/>
</dbReference>
<dbReference type="SUPFAM" id="SSF55874">
    <property type="entry name" value="ATPase domain of HSP90 chaperone/DNA topoisomerase II/histidine kinase"/>
    <property type="match status" value="1"/>
</dbReference>
<dbReference type="InterPro" id="IPR003594">
    <property type="entry name" value="HATPase_dom"/>
</dbReference>
<proteinExistence type="predicted"/>
<dbReference type="Pfam" id="PF02518">
    <property type="entry name" value="HATPase_c"/>
    <property type="match status" value="1"/>
</dbReference>
<feature type="modified residue" description="4-aspartylphosphate" evidence="4">
    <location>
        <position position="52"/>
    </location>
</feature>
<gene>
    <name evidence="8" type="ORF">JY651_21800</name>
</gene>
<evidence type="ECO:0000256" key="1">
    <source>
        <dbReference type="ARBA" id="ARBA00000085"/>
    </source>
</evidence>
<dbReference type="Gene3D" id="3.40.50.2300">
    <property type="match status" value="1"/>
</dbReference>
<evidence type="ECO:0000256" key="2">
    <source>
        <dbReference type="ARBA" id="ARBA00012438"/>
    </source>
</evidence>
<dbReference type="CDD" id="cd00075">
    <property type="entry name" value="HATPase"/>
    <property type="match status" value="1"/>
</dbReference>
<dbReference type="PANTHER" id="PTHR43547">
    <property type="entry name" value="TWO-COMPONENT HISTIDINE KINASE"/>
    <property type="match status" value="1"/>
</dbReference>
<evidence type="ECO:0000259" key="6">
    <source>
        <dbReference type="PROSITE" id="PS50109"/>
    </source>
</evidence>
<keyword evidence="8" id="KW-0418">Kinase</keyword>
<keyword evidence="8" id="KW-0808">Transferase</keyword>
<dbReference type="SMART" id="SM00388">
    <property type="entry name" value="HisKA"/>
    <property type="match status" value="1"/>
</dbReference>
<dbReference type="PROSITE" id="PS50109">
    <property type="entry name" value="HIS_KIN"/>
    <property type="match status" value="1"/>
</dbReference>
<dbReference type="Gene3D" id="1.10.287.130">
    <property type="match status" value="1"/>
</dbReference>
<accession>A0ABX7PAC1</accession>
<keyword evidence="9" id="KW-1185">Reference proteome</keyword>
<dbReference type="Proteomes" id="UP000662747">
    <property type="component" value="Chromosome"/>
</dbReference>
<dbReference type="InterPro" id="IPR004358">
    <property type="entry name" value="Sig_transdc_His_kin-like_C"/>
</dbReference>
<dbReference type="InterPro" id="IPR036097">
    <property type="entry name" value="HisK_dim/P_sf"/>
</dbReference>
<feature type="region of interest" description="Disordered" evidence="5">
    <location>
        <begin position="113"/>
        <end position="136"/>
    </location>
</feature>
<evidence type="ECO:0000256" key="3">
    <source>
        <dbReference type="ARBA" id="ARBA00022553"/>
    </source>
</evidence>
<dbReference type="PANTHER" id="PTHR43547:SF2">
    <property type="entry name" value="HYBRID SIGNAL TRANSDUCTION HISTIDINE KINASE C"/>
    <property type="match status" value="1"/>
</dbReference>
<evidence type="ECO:0000313" key="9">
    <source>
        <dbReference type="Proteomes" id="UP000662747"/>
    </source>
</evidence>
<dbReference type="Gene3D" id="3.30.565.10">
    <property type="entry name" value="Histidine kinase-like ATPase, C-terminal domain"/>
    <property type="match status" value="1"/>
</dbReference>
<dbReference type="SUPFAM" id="SSF52172">
    <property type="entry name" value="CheY-like"/>
    <property type="match status" value="1"/>
</dbReference>
<feature type="domain" description="Histidine kinase" evidence="6">
    <location>
        <begin position="146"/>
        <end position="360"/>
    </location>
</feature>
<dbReference type="GO" id="GO:0016301">
    <property type="term" value="F:kinase activity"/>
    <property type="evidence" value="ECO:0007669"/>
    <property type="project" value="UniProtKB-KW"/>
</dbReference>
<dbReference type="RefSeq" id="WP_206728903.1">
    <property type="nucleotide sequence ID" value="NZ_CP071090.1"/>
</dbReference>
<keyword evidence="3 4" id="KW-0597">Phosphoprotein</keyword>
<dbReference type="PRINTS" id="PR00344">
    <property type="entry name" value="BCTRLSENSOR"/>
</dbReference>
<protein>
    <recommendedName>
        <fullName evidence="2">histidine kinase</fullName>
        <ecNumber evidence="2">2.7.13.3</ecNumber>
    </recommendedName>
</protein>